<dbReference type="Proteomes" id="UP000192738">
    <property type="component" value="Unassembled WGS sequence"/>
</dbReference>
<dbReference type="AlphaFoldDB" id="A0A1W2ETW3"/>
<dbReference type="Pfam" id="PF13458">
    <property type="entry name" value="Peripla_BP_6"/>
    <property type="match status" value="1"/>
</dbReference>
<name>A0A1W2ETW3_9FIRM</name>
<dbReference type="InterPro" id="IPR028082">
    <property type="entry name" value="Peripla_BP_I"/>
</dbReference>
<dbReference type="PROSITE" id="PS51257">
    <property type="entry name" value="PROKAR_LIPOPROTEIN"/>
    <property type="match status" value="1"/>
</dbReference>
<evidence type="ECO:0000256" key="3">
    <source>
        <dbReference type="ARBA" id="ARBA00022729"/>
    </source>
</evidence>
<accession>A0A1W2ETW3</accession>
<dbReference type="GO" id="GO:0006865">
    <property type="term" value="P:amino acid transport"/>
    <property type="evidence" value="ECO:0007669"/>
    <property type="project" value="UniProtKB-KW"/>
</dbReference>
<reference evidence="6 7" key="1">
    <citation type="submission" date="2017-04" db="EMBL/GenBank/DDBJ databases">
        <authorList>
            <person name="Afonso C.L."/>
            <person name="Miller P.J."/>
            <person name="Scott M.A."/>
            <person name="Spackman E."/>
            <person name="Goraichik I."/>
            <person name="Dimitrov K.M."/>
            <person name="Suarez D.L."/>
            <person name="Swayne D.E."/>
        </authorList>
    </citation>
    <scope>NUCLEOTIDE SEQUENCE [LARGE SCALE GENOMIC DNA]</scope>
    <source>
        <strain evidence="6 7">DSM 5090</strain>
    </source>
</reference>
<gene>
    <name evidence="6" type="ORF">SAMN04488500_1296</name>
</gene>
<dbReference type="EMBL" id="FWXI01000029">
    <property type="protein sequence ID" value="SMD12618.1"/>
    <property type="molecule type" value="Genomic_DNA"/>
</dbReference>
<dbReference type="PRINTS" id="PR00337">
    <property type="entry name" value="LEUILEVALBP"/>
</dbReference>
<dbReference type="CDD" id="cd19983">
    <property type="entry name" value="PBP1_ABC_HAAT-like"/>
    <property type="match status" value="1"/>
</dbReference>
<protein>
    <submittedName>
        <fullName evidence="6">Amino acid/amide ABC transporter substrate-binding protein, HAAT family</fullName>
    </submittedName>
</protein>
<evidence type="ECO:0000256" key="1">
    <source>
        <dbReference type="ARBA" id="ARBA00010062"/>
    </source>
</evidence>
<dbReference type="Gene3D" id="3.40.50.2300">
    <property type="match status" value="2"/>
</dbReference>
<dbReference type="InterPro" id="IPR028081">
    <property type="entry name" value="Leu-bd"/>
</dbReference>
<sequence length="377" mass="40181">MSAAKQYRLIVFAVSLIIALSALGCANRQPVKVAFVAGLTGRQSDIGVAGRNGAVLAVEEMNKAGGILGRPVELIVKDDKNDPNVVRAVDEELVRAEVEIIIGHMTSAAAVAALPVVADGKALIISPTARADILSGRDDLFISVMPPLKVSADHQAMYAINKLGLKQMVVVYDLSNPDFSQAWADAFAAKYEEMGGKVIAKVAFTSGSGVPYERLTKDVAAYRPEGVLLVASAVDAAMLSQWIRKSQLTVPLLSSSWGMTADFIYHGGQAVEGVIFSSPFIPDDRGQAYNQFVSKYQERFGSQPNFAAAYGYEAAQVALAGMKKAGNNKAQAVKNAIIAQSQFPGIRSDIAINATGDASRECWMVTVKNGQFVTLDY</sequence>
<dbReference type="InterPro" id="IPR000709">
    <property type="entry name" value="Leu_Ile_Val-bd"/>
</dbReference>
<comment type="similarity">
    <text evidence="1">Belongs to the leucine-binding protein family.</text>
</comment>
<keyword evidence="4" id="KW-0029">Amino-acid transport</keyword>
<proteinExistence type="inferred from homology"/>
<dbReference type="OrthoDB" id="9783240at2"/>
<evidence type="ECO:0000313" key="7">
    <source>
        <dbReference type="Proteomes" id="UP000192738"/>
    </source>
</evidence>
<keyword evidence="7" id="KW-1185">Reference proteome</keyword>
<keyword evidence="3" id="KW-0732">Signal</keyword>
<dbReference type="SUPFAM" id="SSF53822">
    <property type="entry name" value="Periplasmic binding protein-like I"/>
    <property type="match status" value="1"/>
</dbReference>
<dbReference type="PANTHER" id="PTHR30483:SF6">
    <property type="entry name" value="PERIPLASMIC BINDING PROTEIN OF ABC TRANSPORTER FOR NATURAL AMINO ACIDS"/>
    <property type="match status" value="1"/>
</dbReference>
<evidence type="ECO:0000313" key="6">
    <source>
        <dbReference type="EMBL" id="SMD12618.1"/>
    </source>
</evidence>
<keyword evidence="2" id="KW-0813">Transport</keyword>
<evidence type="ECO:0000256" key="2">
    <source>
        <dbReference type="ARBA" id="ARBA00022448"/>
    </source>
</evidence>
<dbReference type="PANTHER" id="PTHR30483">
    <property type="entry name" value="LEUCINE-SPECIFIC-BINDING PROTEIN"/>
    <property type="match status" value="1"/>
</dbReference>
<feature type="domain" description="Leucine-binding protein" evidence="5">
    <location>
        <begin position="30"/>
        <end position="370"/>
    </location>
</feature>
<dbReference type="InterPro" id="IPR051010">
    <property type="entry name" value="BCAA_transport"/>
</dbReference>
<dbReference type="STRING" id="112901.SAMN04488500_1296"/>
<dbReference type="RefSeq" id="WP_084578159.1">
    <property type="nucleotide sequence ID" value="NZ_CP155572.1"/>
</dbReference>
<organism evidence="6 7">
    <name type="scientific">Sporomusa malonica</name>
    <dbReference type="NCBI Taxonomy" id="112901"/>
    <lineage>
        <taxon>Bacteria</taxon>
        <taxon>Bacillati</taxon>
        <taxon>Bacillota</taxon>
        <taxon>Negativicutes</taxon>
        <taxon>Selenomonadales</taxon>
        <taxon>Sporomusaceae</taxon>
        <taxon>Sporomusa</taxon>
    </lineage>
</organism>
<evidence type="ECO:0000256" key="4">
    <source>
        <dbReference type="ARBA" id="ARBA00022970"/>
    </source>
</evidence>
<evidence type="ECO:0000259" key="5">
    <source>
        <dbReference type="Pfam" id="PF13458"/>
    </source>
</evidence>